<organism evidence="1 2">
    <name type="scientific">Lachnellula cervina</name>
    <dbReference type="NCBI Taxonomy" id="1316786"/>
    <lineage>
        <taxon>Eukaryota</taxon>
        <taxon>Fungi</taxon>
        <taxon>Dikarya</taxon>
        <taxon>Ascomycota</taxon>
        <taxon>Pezizomycotina</taxon>
        <taxon>Leotiomycetes</taxon>
        <taxon>Helotiales</taxon>
        <taxon>Lachnaceae</taxon>
        <taxon>Lachnellula</taxon>
    </lineage>
</organism>
<evidence type="ECO:0000313" key="1">
    <source>
        <dbReference type="EMBL" id="TVY53036.1"/>
    </source>
</evidence>
<sequence length="528" mass="61337">MHKTASTRRALRSIRSSFTIDWPRLTCSPSRRYSTQKQHHETVDANNLKQPFYSILRWLHNEHLPVRIPERHFHFRIHKLCAIIAKSVDQSCDDITLFRTIAEESSSHRIFEATFRDGQIVIARLPYPYTVPQNYGVASEVATMEFLRLHGIPIPKVFDWSSSSSNSVGSEYIIMEKLPGKRLSSTWYNMTARKRWYLMEKIVRLEQTFFDIQFPVSGSIFYKNSLEPGVRSVDLPQTITDGAKFCIGPSTDYLWWFQNRHELSVSHGPWDTSEDVLKAVGERELQWLQKFGQPSRPAGANRLPEGLSQGCPYLVPKKTEDNAPTIRHPDLSPYNIFVSESGDITGVIDWRHTAILPIFLQAKVPKHFQYYEDKDSRDLKSPSLPPNFDTLCDGEKEDEMEIHRRRQVHCYYVAYTIRHRKSYFYAAAQFSLFHLLKTILYDVACKPWEGDNTSLQAELIHAIQNWSALVPGNKKPPVQYSAEETKECLERSAKLTEINEQLRRIPRDHRIATQPRFFVDKKGILVRH</sequence>
<dbReference type="InterPro" id="IPR011009">
    <property type="entry name" value="Kinase-like_dom_sf"/>
</dbReference>
<name>A0A7D8YSL9_9HELO</name>
<protein>
    <submittedName>
        <fullName evidence="1">Altered inheritance of mitochondria protein 9, mitochondrial</fullName>
    </submittedName>
</protein>
<proteinExistence type="predicted"/>
<keyword evidence="2" id="KW-1185">Reference proteome</keyword>
<reference evidence="1 2" key="1">
    <citation type="submission" date="2018-05" db="EMBL/GenBank/DDBJ databases">
        <title>Whole genome sequencing for identification of molecular markers to develop diagnostic detection tools for the regulated plant pathogen Lachnellula willkommii.</title>
        <authorList>
            <person name="Giroux E."/>
            <person name="Bilodeau G."/>
        </authorList>
    </citation>
    <scope>NUCLEOTIDE SEQUENCE [LARGE SCALE GENOMIC DNA]</scope>
    <source>
        <strain evidence="1 2">CBS 625.97</strain>
    </source>
</reference>
<dbReference type="EMBL" id="QGMG01000512">
    <property type="protein sequence ID" value="TVY53036.1"/>
    <property type="molecule type" value="Genomic_DNA"/>
</dbReference>
<dbReference type="Proteomes" id="UP000481288">
    <property type="component" value="Unassembled WGS sequence"/>
</dbReference>
<dbReference type="Gene3D" id="3.90.1200.10">
    <property type="match status" value="1"/>
</dbReference>
<comment type="caution">
    <text evidence="1">The sequence shown here is derived from an EMBL/GenBank/DDBJ whole genome shotgun (WGS) entry which is preliminary data.</text>
</comment>
<dbReference type="OrthoDB" id="10003767at2759"/>
<gene>
    <name evidence="1" type="primary">AIM9_2</name>
    <name evidence="1" type="ORF">LCER1_G006973</name>
</gene>
<accession>A0A7D8YSL9</accession>
<dbReference type="PANTHER" id="PTHR36091:SF2">
    <property type="entry name" value="AMINOGLYCOSIDE PHOSPHOTRANSFERASE DOMAIN-CONTAINING PROTEIN"/>
    <property type="match status" value="1"/>
</dbReference>
<dbReference type="InterPro" id="IPR051035">
    <property type="entry name" value="Mito_inheritance_9"/>
</dbReference>
<dbReference type="SUPFAM" id="SSF56112">
    <property type="entry name" value="Protein kinase-like (PK-like)"/>
    <property type="match status" value="1"/>
</dbReference>
<dbReference type="GO" id="GO:0005739">
    <property type="term" value="C:mitochondrion"/>
    <property type="evidence" value="ECO:0007669"/>
    <property type="project" value="TreeGrafter"/>
</dbReference>
<dbReference type="PANTHER" id="PTHR36091">
    <property type="entry name" value="ALTERED INHERITANCE OF MITOCHONDRIA PROTEIN 9, MITOCHONDRIAL"/>
    <property type="match status" value="1"/>
</dbReference>
<evidence type="ECO:0000313" key="2">
    <source>
        <dbReference type="Proteomes" id="UP000481288"/>
    </source>
</evidence>
<dbReference type="AlphaFoldDB" id="A0A7D8YSL9"/>